<keyword evidence="3" id="KW-0472">Membrane</keyword>
<dbReference type="PANTHER" id="PTHR28664">
    <property type="entry name" value="TIGHT JUNCTION-ASSOCIATED PROTEIN 1"/>
    <property type="match status" value="1"/>
</dbReference>
<feature type="region of interest" description="Disordered" evidence="5">
    <location>
        <begin position="375"/>
        <end position="429"/>
    </location>
</feature>
<dbReference type="Proteomes" id="UP000716595">
    <property type="component" value="Unassembled WGS sequence"/>
</dbReference>
<evidence type="ECO:0000256" key="3">
    <source>
        <dbReference type="ARBA" id="ARBA00023136"/>
    </source>
</evidence>
<organism evidence="7 8">
    <name type="scientific">Eudyptes chrysocome</name>
    <name type="common">Western rockhopper penguin</name>
    <name type="synonym">Aptenodytes chrysocome</name>
    <dbReference type="NCBI Taxonomy" id="79626"/>
    <lineage>
        <taxon>Eukaryota</taxon>
        <taxon>Metazoa</taxon>
        <taxon>Chordata</taxon>
        <taxon>Craniata</taxon>
        <taxon>Vertebrata</taxon>
        <taxon>Euteleostomi</taxon>
        <taxon>Archelosauria</taxon>
        <taxon>Archosauria</taxon>
        <taxon>Dinosauria</taxon>
        <taxon>Saurischia</taxon>
        <taxon>Theropoda</taxon>
        <taxon>Coelurosauria</taxon>
        <taxon>Aves</taxon>
        <taxon>Neognathae</taxon>
        <taxon>Neoaves</taxon>
        <taxon>Aequornithes</taxon>
        <taxon>Sphenisciformes</taxon>
        <taxon>Spheniscidae</taxon>
        <taxon>Eudyptes</taxon>
    </lineage>
</organism>
<dbReference type="AlphaFoldDB" id="A0A8J4NUD0"/>
<accession>A0A8J4NUD0</accession>
<keyword evidence="2" id="KW-0597">Phosphoprotein</keyword>
<feature type="region of interest" description="Disordered" evidence="5">
    <location>
        <begin position="277"/>
        <end position="331"/>
    </location>
</feature>
<protein>
    <submittedName>
        <fullName evidence="7">Tight junction-associated protein 1</fullName>
    </submittedName>
</protein>
<feature type="compositionally biased region" description="Polar residues" evidence="5">
    <location>
        <begin position="292"/>
        <end position="305"/>
    </location>
</feature>
<reference evidence="7" key="1">
    <citation type="journal article" date="2019" name="Gigascience">
        <title>High-coverage genomes to elucidate the evolution of penguins.</title>
        <authorList>
            <person name="Pan H."/>
            <person name="Cole T.L."/>
            <person name="Bi X."/>
            <person name="Fang M."/>
            <person name="Zhou C."/>
            <person name="Yang Z."/>
            <person name="Ksepka D.T."/>
            <person name="Hart T."/>
            <person name="Bouzat J.L."/>
            <person name="Argilla L.S."/>
            <person name="Bertelsen M.F."/>
            <person name="Boersma P.D."/>
            <person name="Bost C.A."/>
            <person name="Cherel Y."/>
            <person name="Dann P."/>
            <person name="Fiddaman S.R."/>
            <person name="Howard P."/>
            <person name="Labuschagne K."/>
            <person name="Mattern T."/>
            <person name="Miller G."/>
            <person name="Parker P."/>
            <person name="Phillips R.A."/>
            <person name="Quillfeldt P."/>
            <person name="Ryan P.G."/>
            <person name="Taylor H."/>
            <person name="Thompson D.R."/>
            <person name="Young M.J."/>
            <person name="Ellegaard M.R."/>
            <person name="Gilbert M.T.P."/>
            <person name="Sinding M.S."/>
            <person name="Pacheco G."/>
            <person name="Shepherd L.D."/>
            <person name="Tennyson A.J.D."/>
            <person name="Grosser S."/>
            <person name="Kay E."/>
            <person name="Nupen L.J."/>
            <person name="Ellenberg U."/>
            <person name="Houston D.M."/>
            <person name="Reeve A.H."/>
            <person name="Johnson K."/>
            <person name="Masello J.F."/>
            <person name="Stracke T."/>
            <person name="McKinlay B."/>
            <person name="Borboroglu P.G."/>
            <person name="Zhang D.X."/>
            <person name="Zhang G."/>
        </authorList>
    </citation>
    <scope>NUCLEOTIDE SEQUENCE</scope>
    <source>
        <strain evidence="7">RH 110-1</strain>
    </source>
</reference>
<feature type="domain" description="Tight junction-associated protein 1" evidence="6">
    <location>
        <begin position="280"/>
        <end position="494"/>
    </location>
</feature>
<dbReference type="GO" id="GO:0016020">
    <property type="term" value="C:membrane"/>
    <property type="evidence" value="ECO:0007669"/>
    <property type="project" value="UniProtKB-SubCell"/>
</dbReference>
<feature type="compositionally biased region" description="Polar residues" evidence="5">
    <location>
        <begin position="380"/>
        <end position="401"/>
    </location>
</feature>
<evidence type="ECO:0000259" key="6">
    <source>
        <dbReference type="Pfam" id="PF15453"/>
    </source>
</evidence>
<sequence>MSSTAPSKKPYRKAPPQHREIRHEVPIIRDDQDGVILAEQSQVTACRHENEELRRRLTYVTNKMEAMERELESGQDYLEMELGQNREELEKFKDKFRRLQNSYTASQRTNQDLEEKLHALASLSQSWIFAIKKAEMDRKTLDWEIVELTNKLLDAKTTINKLEELNERYRQDCNLAVQLLKCNKSHFRNHKFADLPYELQDMVNKHLHSTQESTGPGQEATHTLAPSDVVPTSVIARVLEKPESLVLNSAKSSSGSCPMAEDVFVHVDMSGAPPDACNSAGQMGKEGGDAGKQQNGGCKPQSSVESVPEEVPAFEKLSPYPTPSPPHPMYPGRKVIEFSEDKVRIPKNSPLPNCTYATRQAISLSLVQSEDESCDRLRTLPNSPASEGRHSASSCSCQQSPKAARAHGSSQSSPFSSPPQIPSAFASSASSEEDLLANWQRMFVEKAPPISERVLMNRTAFSRDTAPELQKRFSRSMQELGRAALAYSDGEDGGGTAEPGSPSPQKHKDYVDLGLPESPAEEREMLLQGSKESNQGGAQEESGEGRVKPPFSRPHRSPKRMGVHHLHRKDSLTQAQEQGNLLS</sequence>
<dbReference type="GO" id="GO:0005802">
    <property type="term" value="C:trans-Golgi network"/>
    <property type="evidence" value="ECO:0007669"/>
    <property type="project" value="TreeGrafter"/>
</dbReference>
<dbReference type="Pfam" id="PF15453">
    <property type="entry name" value="Pilt"/>
    <property type="match status" value="2"/>
</dbReference>
<evidence type="ECO:0000313" key="8">
    <source>
        <dbReference type="Proteomes" id="UP000716595"/>
    </source>
</evidence>
<feature type="non-terminal residue" evidence="7">
    <location>
        <position position="1"/>
    </location>
</feature>
<evidence type="ECO:0000256" key="5">
    <source>
        <dbReference type="SAM" id="MobiDB-lite"/>
    </source>
</evidence>
<feature type="region of interest" description="Disordered" evidence="5">
    <location>
        <begin position="1"/>
        <end position="22"/>
    </location>
</feature>
<feature type="coiled-coil region" evidence="4">
    <location>
        <begin position="50"/>
        <end position="179"/>
    </location>
</feature>
<dbReference type="InterPro" id="IPR043470">
    <property type="entry name" value="Tjap1_dom"/>
</dbReference>
<keyword evidence="8" id="KW-1185">Reference proteome</keyword>
<feature type="region of interest" description="Disordered" evidence="5">
    <location>
        <begin position="484"/>
        <end position="583"/>
    </location>
</feature>
<feature type="compositionally biased region" description="Pro residues" evidence="5">
    <location>
        <begin position="320"/>
        <end position="329"/>
    </location>
</feature>
<evidence type="ECO:0000256" key="4">
    <source>
        <dbReference type="SAM" id="Coils"/>
    </source>
</evidence>
<feature type="compositionally biased region" description="Polar residues" evidence="5">
    <location>
        <begin position="572"/>
        <end position="583"/>
    </location>
</feature>
<feature type="non-terminal residue" evidence="7">
    <location>
        <position position="583"/>
    </location>
</feature>
<evidence type="ECO:0000256" key="1">
    <source>
        <dbReference type="ARBA" id="ARBA00004170"/>
    </source>
</evidence>
<dbReference type="PANTHER" id="PTHR28664:SF3">
    <property type="entry name" value="TIGHT JUNCTION-ASSOCIATED PROTEIN 1"/>
    <property type="match status" value="1"/>
</dbReference>
<feature type="compositionally biased region" description="Basic residues" evidence="5">
    <location>
        <begin position="553"/>
        <end position="568"/>
    </location>
</feature>
<gene>
    <name evidence="7" type="primary">TJAP1</name>
    <name evidence="7" type="ORF">FQV12_0005570</name>
</gene>
<dbReference type="EMBL" id="VULL01001916">
    <property type="protein sequence ID" value="KAF1645942.1"/>
    <property type="molecule type" value="Genomic_DNA"/>
</dbReference>
<name>A0A8J4NUD0_EUDCH</name>
<proteinExistence type="predicted"/>
<feature type="domain" description="Tight junction-associated protein 1" evidence="6">
    <location>
        <begin position="500"/>
        <end position="582"/>
    </location>
</feature>
<dbReference type="OrthoDB" id="10068192at2759"/>
<evidence type="ECO:0000313" key="7">
    <source>
        <dbReference type="EMBL" id="KAF1645942.1"/>
    </source>
</evidence>
<comment type="caution">
    <text evidence="7">The sequence shown here is derived from an EMBL/GenBank/DDBJ whole genome shotgun (WGS) entry which is preliminary data.</text>
</comment>
<dbReference type="InterPro" id="IPR043441">
    <property type="entry name" value="Tjap1/BEGAIN"/>
</dbReference>
<feature type="region of interest" description="Disordered" evidence="5">
    <location>
        <begin position="207"/>
        <end position="227"/>
    </location>
</feature>
<keyword evidence="4" id="KW-0175">Coiled coil</keyword>
<dbReference type="GO" id="GO:0007030">
    <property type="term" value="P:Golgi organization"/>
    <property type="evidence" value="ECO:0007669"/>
    <property type="project" value="TreeGrafter"/>
</dbReference>
<comment type="subcellular location">
    <subcellularLocation>
        <location evidence="1">Membrane</location>
        <topology evidence="1">Peripheral membrane protein</topology>
    </subcellularLocation>
</comment>
<evidence type="ECO:0000256" key="2">
    <source>
        <dbReference type="ARBA" id="ARBA00022553"/>
    </source>
</evidence>